<dbReference type="Proteomes" id="UP000285211">
    <property type="component" value="Unassembled WGS sequence"/>
</dbReference>
<keyword evidence="2" id="KW-1185">Reference proteome</keyword>
<proteinExistence type="predicted"/>
<dbReference type="RefSeq" id="WP_128193616.1">
    <property type="nucleotide sequence ID" value="NZ_SACJ01000002.1"/>
</dbReference>
<organism evidence="1 2">
    <name type="scientific">Flavobacterium sufflavum</name>
    <dbReference type="NCBI Taxonomy" id="1921138"/>
    <lineage>
        <taxon>Bacteria</taxon>
        <taxon>Pseudomonadati</taxon>
        <taxon>Bacteroidota</taxon>
        <taxon>Flavobacteriia</taxon>
        <taxon>Flavobacteriales</taxon>
        <taxon>Flavobacteriaceae</taxon>
        <taxon>Flavobacterium</taxon>
    </lineage>
</organism>
<dbReference type="OrthoDB" id="8235971at2"/>
<evidence type="ECO:0008006" key="3">
    <source>
        <dbReference type="Google" id="ProtNLM"/>
    </source>
</evidence>
<reference evidence="1 2" key="1">
    <citation type="submission" date="2019-01" db="EMBL/GenBank/DDBJ databases">
        <authorList>
            <person name="Chen W.-M."/>
        </authorList>
    </citation>
    <scope>NUCLEOTIDE SEQUENCE [LARGE SCALE GENOMIC DNA]</scope>
    <source>
        <strain evidence="1 2">BBQ-12</strain>
    </source>
</reference>
<dbReference type="EMBL" id="SACJ01000002">
    <property type="protein sequence ID" value="RVT78411.1"/>
    <property type="molecule type" value="Genomic_DNA"/>
</dbReference>
<evidence type="ECO:0000313" key="1">
    <source>
        <dbReference type="EMBL" id="RVT78411.1"/>
    </source>
</evidence>
<comment type="caution">
    <text evidence="1">The sequence shown here is derived from an EMBL/GenBank/DDBJ whole genome shotgun (WGS) entry which is preliminary data.</text>
</comment>
<evidence type="ECO:0000313" key="2">
    <source>
        <dbReference type="Proteomes" id="UP000285211"/>
    </source>
</evidence>
<dbReference type="AlphaFoldDB" id="A0A3S2U4Y1"/>
<sequence length="234" mass="26980">MAKTRKQSWNVTENRFICFLDIMGFKDMVMRNSHNEIYQILEELAKERSTLDEGKVESYETDSMKTVSFSDTIVIFTKTDSKECLELITFAVSWLFARAMEKEIPIKGAIACGTMSVNISRQIFFGQPLIDAYLLQEDVAFYGLVLHNTAEKKLNEYIEVMIGDELYHDCKVPLKSGKIDHFILDWVAAINFENGKEEAKKIGLDLMKKHRHKTSGGPRKYIDNTIEIINQIYN</sequence>
<accession>A0A3S2U4Y1</accession>
<protein>
    <recommendedName>
        <fullName evidence="3">Guanylate cyclase domain-containing protein</fullName>
    </recommendedName>
</protein>
<name>A0A3S2U4Y1_9FLAO</name>
<gene>
    <name evidence="1" type="ORF">EOD40_04020</name>
</gene>